<proteinExistence type="predicted"/>
<protein>
    <recommendedName>
        <fullName evidence="3">DUF4794 domain-containing protein</fullName>
    </recommendedName>
</protein>
<dbReference type="EMBL" id="GECZ01014095">
    <property type="protein sequence ID" value="JAS55674.1"/>
    <property type="molecule type" value="Transcribed_RNA"/>
</dbReference>
<gene>
    <name evidence="2" type="ORF">g.7091</name>
</gene>
<evidence type="ECO:0000256" key="1">
    <source>
        <dbReference type="SAM" id="SignalP"/>
    </source>
</evidence>
<keyword evidence="1" id="KW-0732">Signal</keyword>
<organism evidence="2">
    <name type="scientific">Cuerna arida</name>
    <dbReference type="NCBI Taxonomy" id="1464854"/>
    <lineage>
        <taxon>Eukaryota</taxon>
        <taxon>Metazoa</taxon>
        <taxon>Ecdysozoa</taxon>
        <taxon>Arthropoda</taxon>
        <taxon>Hexapoda</taxon>
        <taxon>Insecta</taxon>
        <taxon>Pterygota</taxon>
        <taxon>Neoptera</taxon>
        <taxon>Paraneoptera</taxon>
        <taxon>Hemiptera</taxon>
        <taxon>Auchenorrhyncha</taxon>
        <taxon>Membracoidea</taxon>
        <taxon>Cicadellidae</taxon>
        <taxon>Cicadellinae</taxon>
        <taxon>Proconiini</taxon>
        <taxon>Cuerna</taxon>
    </lineage>
</organism>
<accession>A0A1B6FZR6</accession>
<dbReference type="AlphaFoldDB" id="A0A1B6FZR6"/>
<sequence>RYDGRVQVKLMTSIKMAVTLSFIILTLVAAESTTETSPEAPPQQITIVRLQSEDDSGPAYVTARADSEIFMNSMSETSPEAPVMTPPPQKITIVRLQSEDDKGPAYVTARVDSDLFSMNSTSETIPKAPGTTLS</sequence>
<feature type="non-terminal residue" evidence="2">
    <location>
        <position position="134"/>
    </location>
</feature>
<feature type="signal peptide" evidence="1">
    <location>
        <begin position="1"/>
        <end position="30"/>
    </location>
</feature>
<feature type="chain" id="PRO_5008583309" description="DUF4794 domain-containing protein" evidence="1">
    <location>
        <begin position="31"/>
        <end position="134"/>
    </location>
</feature>
<reference evidence="2" key="1">
    <citation type="submission" date="2015-11" db="EMBL/GenBank/DDBJ databases">
        <title>De novo transcriptome assembly of four potential Pierce s Disease insect vectors from Arizona vineyards.</title>
        <authorList>
            <person name="Tassone E.E."/>
        </authorList>
    </citation>
    <scope>NUCLEOTIDE SEQUENCE</scope>
</reference>
<name>A0A1B6FZR6_9HEMI</name>
<feature type="non-terminal residue" evidence="2">
    <location>
        <position position="1"/>
    </location>
</feature>
<evidence type="ECO:0008006" key="3">
    <source>
        <dbReference type="Google" id="ProtNLM"/>
    </source>
</evidence>
<evidence type="ECO:0000313" key="2">
    <source>
        <dbReference type="EMBL" id="JAS55674.1"/>
    </source>
</evidence>